<feature type="domain" description="Reverse transcriptase" evidence="1">
    <location>
        <begin position="191"/>
        <end position="286"/>
    </location>
</feature>
<dbReference type="InterPro" id="IPR043128">
    <property type="entry name" value="Rev_trsase/Diguanyl_cyclase"/>
</dbReference>
<dbReference type="EMBL" id="UZAK01036404">
    <property type="protein sequence ID" value="VDP55226.1"/>
    <property type="molecule type" value="Genomic_DNA"/>
</dbReference>
<evidence type="ECO:0000259" key="1">
    <source>
        <dbReference type="Pfam" id="PF00078"/>
    </source>
</evidence>
<name>A0A183KGE4_9TREM</name>
<dbReference type="InterPro" id="IPR000477">
    <property type="entry name" value="RT_dom"/>
</dbReference>
<protein>
    <submittedName>
        <fullName evidence="4">Reverse transcriptase domain-containing protein</fullName>
    </submittedName>
</protein>
<gene>
    <name evidence="2" type="ORF">SCUD_LOCUS14091</name>
</gene>
<dbReference type="Proteomes" id="UP000279833">
    <property type="component" value="Unassembled WGS sequence"/>
</dbReference>
<dbReference type="AlphaFoldDB" id="A0A183KGE4"/>
<reference evidence="4" key="1">
    <citation type="submission" date="2016-06" db="UniProtKB">
        <authorList>
            <consortium name="WormBaseParasite"/>
        </authorList>
    </citation>
    <scope>IDENTIFICATION</scope>
</reference>
<dbReference type="CDD" id="cd01647">
    <property type="entry name" value="RT_LTR"/>
    <property type="match status" value="1"/>
</dbReference>
<dbReference type="STRING" id="6186.A0A183KGE4"/>
<dbReference type="PANTHER" id="PTHR37984:SF9">
    <property type="entry name" value="INTEGRASE CATALYTIC DOMAIN-CONTAINING PROTEIN"/>
    <property type="match status" value="1"/>
</dbReference>
<evidence type="ECO:0000313" key="3">
    <source>
        <dbReference type="Proteomes" id="UP000279833"/>
    </source>
</evidence>
<evidence type="ECO:0000313" key="4">
    <source>
        <dbReference type="WBParaSite" id="SCUD_0001409401-mRNA-1"/>
    </source>
</evidence>
<reference evidence="2 3" key="2">
    <citation type="submission" date="2018-11" db="EMBL/GenBank/DDBJ databases">
        <authorList>
            <consortium name="Pathogen Informatics"/>
        </authorList>
    </citation>
    <scope>NUCLEOTIDE SEQUENCE [LARGE SCALE GENOMIC DNA]</scope>
    <source>
        <strain evidence="2">Dakar</strain>
        <strain evidence="3">Dakar, Senegal</strain>
    </source>
</reference>
<dbReference type="SUPFAM" id="SSF56672">
    <property type="entry name" value="DNA/RNA polymerases"/>
    <property type="match status" value="1"/>
</dbReference>
<proteinExistence type="predicted"/>
<dbReference type="InterPro" id="IPR050951">
    <property type="entry name" value="Retrovirus_Pol_polyprotein"/>
</dbReference>
<accession>A0A183KGE4</accession>
<dbReference type="Pfam" id="PF00078">
    <property type="entry name" value="RVT_1"/>
    <property type="match status" value="1"/>
</dbReference>
<keyword evidence="3" id="KW-1185">Reference proteome</keyword>
<dbReference type="Gene3D" id="3.30.70.270">
    <property type="match status" value="1"/>
</dbReference>
<organism evidence="4">
    <name type="scientific">Schistosoma curassoni</name>
    <dbReference type="NCBI Taxonomy" id="6186"/>
    <lineage>
        <taxon>Eukaryota</taxon>
        <taxon>Metazoa</taxon>
        <taxon>Spiralia</taxon>
        <taxon>Lophotrochozoa</taxon>
        <taxon>Platyhelminthes</taxon>
        <taxon>Trematoda</taxon>
        <taxon>Digenea</taxon>
        <taxon>Strigeidida</taxon>
        <taxon>Schistosomatoidea</taxon>
        <taxon>Schistosomatidae</taxon>
        <taxon>Schistosoma</taxon>
    </lineage>
</organism>
<dbReference type="WBParaSite" id="SCUD_0001409401-mRNA-1">
    <property type="protein sequence ID" value="SCUD_0001409401-mRNA-1"/>
    <property type="gene ID" value="SCUD_0001409401"/>
</dbReference>
<dbReference type="PANTHER" id="PTHR37984">
    <property type="entry name" value="PROTEIN CBG26694"/>
    <property type="match status" value="1"/>
</dbReference>
<sequence>MICQNDQKIREFILEMQKKAFKCNIGGQRHVQLTDQLIAGINIPGLERELLEMPNCSFQDARTACVNYEAVNELDIQSMKISNNLLSHHDEIQSQGQSNLHLIATCAKCSGGMKIQRIQLQVQGDPVFLKRRVIPYGLQEAVHKTLNDLCAKDIIEIIQSSAYGASIVTPRKSDGKTPRICSDYRLTLNSRLLNQMCTAVEAEDVLNRLHSSKVFSKIDPTDAYLQNLLDQSSSILTTIKTPFSLFKCKFLPFGPCCSPAIFQEVMNKVVSDLEGVEVYQDDLIAHDCDEECREISDANSRCQLQEQGESVPIPVVNYNANEYTLDNTNSLSDTLSDRHRMNLRTKRTIDHRHLDSNLSSDGCGVYMN</sequence>
<evidence type="ECO:0000313" key="2">
    <source>
        <dbReference type="EMBL" id="VDP55226.1"/>
    </source>
</evidence>
<dbReference type="Gene3D" id="3.10.10.10">
    <property type="entry name" value="HIV Type 1 Reverse Transcriptase, subunit A, domain 1"/>
    <property type="match status" value="1"/>
</dbReference>
<dbReference type="InterPro" id="IPR043502">
    <property type="entry name" value="DNA/RNA_pol_sf"/>
</dbReference>